<dbReference type="InterPro" id="IPR022742">
    <property type="entry name" value="Hydrolase_4"/>
</dbReference>
<protein>
    <submittedName>
        <fullName evidence="2">Serine aminopeptidase, S33-type</fullName>
    </submittedName>
</protein>
<dbReference type="Gene3D" id="3.40.50.1820">
    <property type="entry name" value="alpha/beta hydrolase"/>
    <property type="match status" value="1"/>
</dbReference>
<keyword evidence="2" id="KW-0378">Hydrolase</keyword>
<proteinExistence type="predicted"/>
<keyword evidence="3" id="KW-1185">Reference proteome</keyword>
<reference evidence="2" key="1">
    <citation type="journal article" date="2021" name="Microb. Physiol.">
        <title>Proteogenomic Insights into the Physiology of Marine, Sulfate-Reducing, Filamentous Desulfonema limicola and Desulfonema magnum.</title>
        <authorList>
            <person name="Schnaars V."/>
            <person name="Wohlbrand L."/>
            <person name="Scheve S."/>
            <person name="Hinrichs C."/>
            <person name="Reinhardt R."/>
            <person name="Rabus R."/>
        </authorList>
    </citation>
    <scope>NUCLEOTIDE SEQUENCE</scope>
    <source>
        <strain evidence="2">5ac10</strain>
    </source>
</reference>
<dbReference type="InterPro" id="IPR029058">
    <property type="entry name" value="AB_hydrolase_fold"/>
</dbReference>
<dbReference type="KEGG" id="dli:dnl_40940"/>
<gene>
    <name evidence="2" type="ORF">dnl_40940</name>
</gene>
<dbReference type="Proteomes" id="UP000663720">
    <property type="component" value="Chromosome"/>
</dbReference>
<dbReference type="InterPro" id="IPR051044">
    <property type="entry name" value="MAG_DAG_Lipase"/>
</dbReference>
<organism evidence="2 3">
    <name type="scientific">Desulfonema limicola</name>
    <dbReference type="NCBI Taxonomy" id="45656"/>
    <lineage>
        <taxon>Bacteria</taxon>
        <taxon>Pseudomonadati</taxon>
        <taxon>Thermodesulfobacteriota</taxon>
        <taxon>Desulfobacteria</taxon>
        <taxon>Desulfobacterales</taxon>
        <taxon>Desulfococcaceae</taxon>
        <taxon>Desulfonema</taxon>
    </lineage>
</organism>
<keyword evidence="2" id="KW-0031">Aminopeptidase</keyword>
<keyword evidence="2" id="KW-0645">Protease</keyword>
<sequence length="262" mass="30109">MEKHEETIKILNLKYFDVYSLDWRGQGLSSRMLPNPYKGFVKTYDDYTRDLYQFITTIVKPKAREPLIILSHSMGGHIAVRYLHDFPGIISKAILISPMIDINTYPFPKRFARLLTFFAYKSGMGHLYAPGKGDYYPTSKKTFVNNVLTSDFKRYMDEKYAVDKNPALGLGGVTYGWLQASFESIDIIKTPGYVNNINIPVLLISAGSDRVVCINAQKALCKSMKYCIFISISNAYHEILKESSHIYDQFWHIFDKFISKNT</sequence>
<dbReference type="AlphaFoldDB" id="A0A975BAG1"/>
<dbReference type="GO" id="GO:0004177">
    <property type="term" value="F:aminopeptidase activity"/>
    <property type="evidence" value="ECO:0007669"/>
    <property type="project" value="UniProtKB-KW"/>
</dbReference>
<dbReference type="EMBL" id="CP061799">
    <property type="protein sequence ID" value="QTA81745.1"/>
    <property type="molecule type" value="Genomic_DNA"/>
</dbReference>
<evidence type="ECO:0000259" key="1">
    <source>
        <dbReference type="Pfam" id="PF12146"/>
    </source>
</evidence>
<evidence type="ECO:0000313" key="3">
    <source>
        <dbReference type="Proteomes" id="UP000663720"/>
    </source>
</evidence>
<evidence type="ECO:0000313" key="2">
    <source>
        <dbReference type="EMBL" id="QTA81745.1"/>
    </source>
</evidence>
<dbReference type="PANTHER" id="PTHR11614">
    <property type="entry name" value="PHOSPHOLIPASE-RELATED"/>
    <property type="match status" value="1"/>
</dbReference>
<dbReference type="SUPFAM" id="SSF53474">
    <property type="entry name" value="alpha/beta-Hydrolases"/>
    <property type="match status" value="1"/>
</dbReference>
<feature type="domain" description="Serine aminopeptidase S33" evidence="1">
    <location>
        <begin position="4"/>
        <end position="243"/>
    </location>
</feature>
<accession>A0A975BAG1</accession>
<name>A0A975BAG1_9BACT</name>
<dbReference type="Pfam" id="PF12146">
    <property type="entry name" value="Hydrolase_4"/>
    <property type="match status" value="1"/>
</dbReference>